<dbReference type="ExpressionAtlas" id="D7TGV4">
    <property type="expression patterns" value="baseline and differential"/>
</dbReference>
<protein>
    <submittedName>
        <fullName evidence="2">Uncharacterized protein</fullName>
    </submittedName>
</protein>
<accession>D7TGV4</accession>
<sequence length="153" mass="16991">MASLTHLEIVGGCEDVESFPKDCLLPSGLTSLRIIKFPKLKSLDSKGLQRLTSLTTLYIGGCPELQFFVLSGLQHLTSLIELKISGCPGLQSLTQAGLQHLTSLETLRIWDCPKLQYLTKERLPDSLCFGATIMYSQYSQNQVNHCLVHLKIL</sequence>
<evidence type="ECO:0000313" key="2">
    <source>
        <dbReference type="EMBL" id="CBI29726.3"/>
    </source>
</evidence>
<evidence type="ECO:0000313" key="3">
    <source>
        <dbReference type="Proteomes" id="UP000009183"/>
    </source>
</evidence>
<dbReference type="eggNOG" id="KOG4658">
    <property type="taxonomic scope" value="Eukaryota"/>
</dbReference>
<name>D7TGV4_VITVI</name>
<dbReference type="PANTHER" id="PTHR36766:SF70">
    <property type="entry name" value="DISEASE RESISTANCE PROTEIN RGA4"/>
    <property type="match status" value="1"/>
</dbReference>
<dbReference type="PaxDb" id="29760-VIT_12s0035g00750.t01"/>
<keyword evidence="3" id="KW-1185">Reference proteome</keyword>
<dbReference type="GO" id="GO:0006952">
    <property type="term" value="P:defense response"/>
    <property type="evidence" value="ECO:0007669"/>
    <property type="project" value="UniProtKB-KW"/>
</dbReference>
<dbReference type="Proteomes" id="UP000009183">
    <property type="component" value="Chromosome 12"/>
</dbReference>
<dbReference type="AlphaFoldDB" id="D7TGV4"/>
<dbReference type="HOGENOM" id="CLU_1716554_0_0_1"/>
<dbReference type="Gene3D" id="3.80.10.10">
    <property type="entry name" value="Ribonuclease Inhibitor"/>
    <property type="match status" value="1"/>
</dbReference>
<dbReference type="InterPro" id="IPR032675">
    <property type="entry name" value="LRR_dom_sf"/>
</dbReference>
<evidence type="ECO:0000256" key="1">
    <source>
        <dbReference type="ARBA" id="ARBA00022821"/>
    </source>
</evidence>
<gene>
    <name evidence="2" type="ordered locus">VIT_12s0035g00750</name>
</gene>
<organism evidence="2 3">
    <name type="scientific">Vitis vinifera</name>
    <name type="common">Grape</name>
    <dbReference type="NCBI Taxonomy" id="29760"/>
    <lineage>
        <taxon>Eukaryota</taxon>
        <taxon>Viridiplantae</taxon>
        <taxon>Streptophyta</taxon>
        <taxon>Embryophyta</taxon>
        <taxon>Tracheophyta</taxon>
        <taxon>Spermatophyta</taxon>
        <taxon>Magnoliopsida</taxon>
        <taxon>eudicotyledons</taxon>
        <taxon>Gunneridae</taxon>
        <taxon>Pentapetalae</taxon>
        <taxon>rosids</taxon>
        <taxon>Vitales</taxon>
        <taxon>Vitaceae</taxon>
        <taxon>Viteae</taxon>
        <taxon>Vitis</taxon>
    </lineage>
</organism>
<dbReference type="PANTHER" id="PTHR36766">
    <property type="entry name" value="PLANT BROAD-SPECTRUM MILDEW RESISTANCE PROTEIN RPW8"/>
    <property type="match status" value="1"/>
</dbReference>
<keyword evidence="1" id="KW-0611">Plant defense</keyword>
<dbReference type="InParanoid" id="D7TGV4"/>
<dbReference type="EMBL" id="FN595990">
    <property type="protein sequence ID" value="CBI29726.3"/>
    <property type="molecule type" value="Genomic_DNA"/>
</dbReference>
<dbReference type="SUPFAM" id="SSF52058">
    <property type="entry name" value="L domain-like"/>
    <property type="match status" value="1"/>
</dbReference>
<reference evidence="3" key="1">
    <citation type="journal article" date="2007" name="Nature">
        <title>The grapevine genome sequence suggests ancestral hexaploidization in major angiosperm phyla.</title>
        <authorList>
            <consortium name="The French-Italian Public Consortium for Grapevine Genome Characterization."/>
            <person name="Jaillon O."/>
            <person name="Aury J.-M."/>
            <person name="Noel B."/>
            <person name="Policriti A."/>
            <person name="Clepet C."/>
            <person name="Casagrande A."/>
            <person name="Choisne N."/>
            <person name="Aubourg S."/>
            <person name="Vitulo N."/>
            <person name="Jubin C."/>
            <person name="Vezzi A."/>
            <person name="Legeai F."/>
            <person name="Hugueney P."/>
            <person name="Dasilva C."/>
            <person name="Horner D."/>
            <person name="Mica E."/>
            <person name="Jublot D."/>
            <person name="Poulain J."/>
            <person name="Bruyere C."/>
            <person name="Billault A."/>
            <person name="Segurens B."/>
            <person name="Gouyvenoux M."/>
            <person name="Ugarte E."/>
            <person name="Cattonaro F."/>
            <person name="Anthouard V."/>
            <person name="Vico V."/>
            <person name="Del Fabbro C."/>
            <person name="Alaux M."/>
            <person name="Di Gaspero G."/>
            <person name="Dumas V."/>
            <person name="Felice N."/>
            <person name="Paillard S."/>
            <person name="Juman I."/>
            <person name="Moroldo M."/>
            <person name="Scalabrin S."/>
            <person name="Canaguier A."/>
            <person name="Le Clainche I."/>
            <person name="Malacrida G."/>
            <person name="Durand E."/>
            <person name="Pesole G."/>
            <person name="Laucou V."/>
            <person name="Chatelet P."/>
            <person name="Merdinoglu D."/>
            <person name="Delledonne M."/>
            <person name="Pezzotti M."/>
            <person name="Lecharny A."/>
            <person name="Scarpelli C."/>
            <person name="Artiguenave F."/>
            <person name="Pe M.E."/>
            <person name="Valle G."/>
            <person name="Morgante M."/>
            <person name="Caboche M."/>
            <person name="Adam-Blondon A.-F."/>
            <person name="Weissenbach J."/>
            <person name="Quetier F."/>
            <person name="Wincker P."/>
        </authorList>
    </citation>
    <scope>NUCLEOTIDE SEQUENCE [LARGE SCALE GENOMIC DNA]</scope>
    <source>
        <strain evidence="3">cv. Pinot noir / PN40024</strain>
    </source>
</reference>
<proteinExistence type="predicted"/>